<dbReference type="InterPro" id="IPR005181">
    <property type="entry name" value="SASA"/>
</dbReference>
<keyword evidence="6" id="KW-1185">Reference proteome</keyword>
<reference evidence="6" key="1">
    <citation type="journal article" date="2019" name="Int. J. Syst. Evol. Microbiol.">
        <title>The Global Catalogue of Microorganisms (GCM) 10K type strain sequencing project: providing services to taxonomists for standard genome sequencing and annotation.</title>
        <authorList>
            <consortium name="The Broad Institute Genomics Platform"/>
            <consortium name="The Broad Institute Genome Sequencing Center for Infectious Disease"/>
            <person name="Wu L."/>
            <person name="Ma J."/>
        </authorList>
    </citation>
    <scope>NUCLEOTIDE SEQUENCE [LARGE SCALE GENOMIC DNA]</scope>
    <source>
        <strain evidence="6">JCM 17021</strain>
    </source>
</reference>
<comment type="subcellular location">
    <subcellularLocation>
        <location evidence="1">Cell envelope</location>
    </subcellularLocation>
</comment>
<dbReference type="InterPro" id="IPR013378">
    <property type="entry name" value="InlB-like_B-rpt"/>
</dbReference>
<dbReference type="Gene3D" id="2.60.40.10">
    <property type="entry name" value="Immunoglobulins"/>
    <property type="match status" value="1"/>
</dbReference>
<keyword evidence="3" id="KW-0732">Signal</keyword>
<evidence type="ECO:0000256" key="1">
    <source>
        <dbReference type="ARBA" id="ARBA00004196"/>
    </source>
</evidence>
<gene>
    <name evidence="5" type="ORF">GCM10022381_21830</name>
</gene>
<comment type="caution">
    <text evidence="5">The sequence shown here is derived from an EMBL/GenBank/DDBJ whole genome shotgun (WGS) entry which is preliminary data.</text>
</comment>
<dbReference type="SUPFAM" id="SSF52266">
    <property type="entry name" value="SGNH hydrolase"/>
    <property type="match status" value="1"/>
</dbReference>
<protein>
    <recommendedName>
        <fullName evidence="4">Sialate O-acetylesterase domain-containing protein</fullName>
    </recommendedName>
</protein>
<proteinExistence type="predicted"/>
<dbReference type="Gene3D" id="3.40.50.1110">
    <property type="entry name" value="SGNH hydrolase"/>
    <property type="match status" value="1"/>
</dbReference>
<organism evidence="5 6">
    <name type="scientific">Leifsonia kafniensis</name>
    <dbReference type="NCBI Taxonomy" id="475957"/>
    <lineage>
        <taxon>Bacteria</taxon>
        <taxon>Bacillati</taxon>
        <taxon>Actinomycetota</taxon>
        <taxon>Actinomycetes</taxon>
        <taxon>Micrococcales</taxon>
        <taxon>Microbacteriaceae</taxon>
        <taxon>Leifsonia</taxon>
    </lineage>
</organism>
<accession>A0ABP7KLA6</accession>
<name>A0ABP7KLA6_9MICO</name>
<evidence type="ECO:0000313" key="5">
    <source>
        <dbReference type="EMBL" id="GAA3879134.1"/>
    </source>
</evidence>
<feature type="domain" description="Sialate O-acetylesterase" evidence="4">
    <location>
        <begin position="353"/>
        <end position="597"/>
    </location>
</feature>
<evidence type="ECO:0000313" key="6">
    <source>
        <dbReference type="Proteomes" id="UP001501803"/>
    </source>
</evidence>
<dbReference type="Pfam" id="PF03629">
    <property type="entry name" value="SASA"/>
    <property type="match status" value="1"/>
</dbReference>
<feature type="signal peptide" evidence="3">
    <location>
        <begin position="1"/>
        <end position="34"/>
    </location>
</feature>
<dbReference type="Gene3D" id="2.60.40.4270">
    <property type="entry name" value="Listeria-Bacteroides repeat domain"/>
    <property type="match status" value="4"/>
</dbReference>
<dbReference type="InterPro" id="IPR042229">
    <property type="entry name" value="Listeria/Bacterioides_rpt_sf"/>
</dbReference>
<evidence type="ECO:0000256" key="2">
    <source>
        <dbReference type="ARBA" id="ARBA00022801"/>
    </source>
</evidence>
<dbReference type="EMBL" id="BAABCN010000005">
    <property type="protein sequence ID" value="GAA3879134.1"/>
    <property type="molecule type" value="Genomic_DNA"/>
</dbReference>
<dbReference type="NCBIfam" id="TIGR02543">
    <property type="entry name" value="List_Bact_rpt"/>
    <property type="match status" value="4"/>
</dbReference>
<keyword evidence="2" id="KW-0378">Hydrolase</keyword>
<evidence type="ECO:0000256" key="3">
    <source>
        <dbReference type="SAM" id="SignalP"/>
    </source>
</evidence>
<dbReference type="InterPro" id="IPR036514">
    <property type="entry name" value="SGNH_hydro_sf"/>
</dbReference>
<dbReference type="InterPro" id="IPR013783">
    <property type="entry name" value="Ig-like_fold"/>
</dbReference>
<dbReference type="Proteomes" id="UP001501803">
    <property type="component" value="Unassembled WGS sequence"/>
</dbReference>
<dbReference type="Pfam" id="PF09479">
    <property type="entry name" value="Flg_new"/>
    <property type="match status" value="4"/>
</dbReference>
<dbReference type="RefSeq" id="WP_345066208.1">
    <property type="nucleotide sequence ID" value="NZ_BAABCN010000005.1"/>
</dbReference>
<sequence length="1172" mass="122605">MIDAALARRTMRLLLLSTLTGALIATPFTAPALAAGTASSTSCDAAAAADGQQPVLQLPIAPNAMWPGRTPDYSFSALDAVDNGFDRVGYCLETTAGSGKQWAWAGMDAFTTDPGLLGLHTIPGQASQQRVTGLDVASNVATVATGTSMTGWLEHWPNTYETYRSGQVYGATSDRYDADDQPTVGWYGSFQVHRVNEEPGSTETASTVMALNGFTSEGTLDIGFGNAPQGGAAHPDWTFAENANSFTSRTLTVYARPAVVSLTSAPQDRQLIARDAENGANVAIAGTADAAVDTVRLSVTSEGETSSTSQSGSTFSFDTRITAGFHDYDFLLEAQVDGVWRTVGQWTHVVSGDAFVIQGQSNSESAAWESGSDSSTGNQSPWVRTYGTTSWNSDTSRGTRAWEYAYGDMTSGNKSQVTNAGMVGQWGMRMGGVLSQQLQVPVAIINGAHGGQPIHVFQRNDANPDDITTNYGRLRQRLEAAGLLRDVKAVFWYQGESDYGDTSRHIDGFTSLLEDWRSEFGSNLEGGSRYYAFQIRTSCSGDGNAARGQDIVLREAQRNLSRTQNVTVLSPTGASVHDGCHFGYEGGYKTFGEQAAAVLLRDLYDGPSAGVAAPDPIAAAASSASSAEFTIQLDSATDPLIVDTNILSTGDFVVNGSSASITNVAYREGGKLLVTLNGPVGNAATVTYLSHYGAGPMIRTSSGVGLLAFNRVPVAVGTLAPSLVEAVPGGVAGVEYSAPLGAHGVDAARYSLTEGSLPEGFVLDRVSGVLSGVSNTAGSSAFTVRMDSAAGSISKAYSFEIAAAPVSTVSVSADSMTSTVGSFVKITVSGADSFGNNLGDLTDRAVLSSDQPGDVVSGSRVTFARAGTHVITATVGGVSGSVSIEVAPTPTVKSTVSFDSQGGSTVAPIVTTSGSAIAAPVAPKRTGYTFAGWYTKATGGSAWKFTNTVTTDVTLYAHWTVQKRTVQFNAQGGSKVAAVSTNYNTVIKAPKSPTRTGYTFSGWYTKATGGSKWNFTATVTSSATAYAHWTVQKRTVTFNTQGGSKVAAVSTNYNTAIKAPKAPTRSGYTFAGWYTKATGGSKWKFSSKVTANATAYAHWTVQKRTVTFNAQGGSKVAAVSTNYNTAIKAPKSPTRSGYVFKGWYTKATGGTAWKFSSKVTANATAYAHWAKK</sequence>
<feature type="chain" id="PRO_5047204076" description="Sialate O-acetylesterase domain-containing protein" evidence="3">
    <location>
        <begin position="35"/>
        <end position="1172"/>
    </location>
</feature>
<evidence type="ECO:0000259" key="4">
    <source>
        <dbReference type="Pfam" id="PF03629"/>
    </source>
</evidence>